<dbReference type="EMBL" id="ADBV01010215">
    <property type="protein sequence ID" value="EJW75671.1"/>
    <property type="molecule type" value="Genomic_DNA"/>
</dbReference>
<name>J9E0D1_WUCBA</name>
<evidence type="ECO:0000313" key="2">
    <source>
        <dbReference type="Proteomes" id="UP000004810"/>
    </source>
</evidence>
<organism evidence="1 2">
    <name type="scientific">Wuchereria bancrofti</name>
    <dbReference type="NCBI Taxonomy" id="6293"/>
    <lineage>
        <taxon>Eukaryota</taxon>
        <taxon>Metazoa</taxon>
        <taxon>Ecdysozoa</taxon>
        <taxon>Nematoda</taxon>
        <taxon>Chromadorea</taxon>
        <taxon>Rhabditida</taxon>
        <taxon>Spirurina</taxon>
        <taxon>Spiruromorpha</taxon>
        <taxon>Filarioidea</taxon>
        <taxon>Onchocercidae</taxon>
        <taxon>Wuchereria</taxon>
    </lineage>
</organism>
<proteinExistence type="predicted"/>
<reference evidence="2" key="1">
    <citation type="submission" date="2012-08" db="EMBL/GenBank/DDBJ databases">
        <title>The Genome Sequence of Wuchereria bancrofti.</title>
        <authorList>
            <person name="Nutman T.B."/>
            <person name="Fink D.L."/>
            <person name="Russ C."/>
            <person name="Young S."/>
            <person name="Zeng Q."/>
            <person name="Koehrsen M."/>
            <person name="Alvarado L."/>
            <person name="Berlin A."/>
            <person name="Chapman S.B."/>
            <person name="Chen Z."/>
            <person name="Freedman E."/>
            <person name="Gellesch M."/>
            <person name="Goldberg J."/>
            <person name="Griggs A."/>
            <person name="Gujja S."/>
            <person name="Heilman E.R."/>
            <person name="Heiman D."/>
            <person name="Hepburn T."/>
            <person name="Howarth C."/>
            <person name="Jen D."/>
            <person name="Larson L."/>
            <person name="Lewis B."/>
            <person name="Mehta T."/>
            <person name="Park D."/>
            <person name="Pearson M."/>
            <person name="Roberts A."/>
            <person name="Saif S."/>
            <person name="Shea T."/>
            <person name="Shenoy N."/>
            <person name="Sisk P."/>
            <person name="Stolte C."/>
            <person name="Sykes S."/>
            <person name="Walk T."/>
            <person name="White J."/>
            <person name="Yandava C."/>
            <person name="Haas B."/>
            <person name="Henn M.R."/>
            <person name="Nusbaum C."/>
            <person name="Birren B."/>
        </authorList>
    </citation>
    <scope>NUCLEOTIDE SEQUENCE [LARGE SCALE GENOMIC DNA]</scope>
    <source>
        <strain evidence="2">NA</strain>
    </source>
</reference>
<comment type="caution">
    <text evidence="1">The sequence shown here is derived from an EMBL/GenBank/DDBJ whole genome shotgun (WGS) entry which is preliminary data.</text>
</comment>
<dbReference type="AlphaFoldDB" id="J9E0D1"/>
<dbReference type="Proteomes" id="UP000004810">
    <property type="component" value="Unassembled WGS sequence"/>
</dbReference>
<evidence type="ECO:0000313" key="1">
    <source>
        <dbReference type="EMBL" id="EJW75671.1"/>
    </source>
</evidence>
<protein>
    <submittedName>
        <fullName evidence="1">Uncharacterized protein</fullName>
    </submittedName>
</protein>
<accession>J9E0D1</accession>
<gene>
    <name evidence="1" type="ORF">WUBG_13422</name>
</gene>
<sequence>MSAAAATTAAVDSSVKDKEIGGARKSYINNFKMSYRSEIVDIHKLDMVQSVANGKTESKEDDGLMKSIGLGEPDWSLEDVDCVLHWIAGGTISERKGTELLNVIFGKSLSRYTVRSKVKALKEKVVELEKRKASK</sequence>